<dbReference type="EMBL" id="LWSG01000016">
    <property type="protein sequence ID" value="OAS86013.1"/>
    <property type="molecule type" value="Genomic_DNA"/>
</dbReference>
<keyword evidence="2" id="KW-0238">DNA-binding</keyword>
<feature type="domain" description="HTH iclR-type" evidence="6">
    <location>
        <begin position="4"/>
        <end position="66"/>
    </location>
</feature>
<dbReference type="InterPro" id="IPR014757">
    <property type="entry name" value="Tscrpt_reg_IclR_C"/>
</dbReference>
<comment type="caution">
    <text evidence="8">The sequence shown here is derived from an EMBL/GenBank/DDBJ whole genome shotgun (WGS) entry which is preliminary data.</text>
</comment>
<keyword evidence="3" id="KW-0804">Transcription</keyword>
<gene>
    <name evidence="8" type="ORF">A6K24_22995</name>
</gene>
<dbReference type="STRING" id="152268.A6K24_22995"/>
<organism evidence="8 9">
    <name type="scientific">Metabacillus litoralis</name>
    <dbReference type="NCBI Taxonomy" id="152268"/>
    <lineage>
        <taxon>Bacteria</taxon>
        <taxon>Bacillati</taxon>
        <taxon>Bacillota</taxon>
        <taxon>Bacilli</taxon>
        <taxon>Bacillales</taxon>
        <taxon>Bacillaceae</taxon>
        <taxon>Metabacillus</taxon>
    </lineage>
</organism>
<dbReference type="InterPro" id="IPR029016">
    <property type="entry name" value="GAF-like_dom_sf"/>
</dbReference>
<accession>A0A179T0F2</accession>
<sequence length="255" mass="29208">MPIIQSVERALRILELFDDREYELSITEISKRMNLHKSTIHSLLKTLQAHCYIKQNKENGKYSLGLKLFERGYYVIENMDLRTNARKFLELLSFQTKNTVHLVLLDGQEGVYIDKVEGHGVTVFYSKIGRRVPLHTSAVGKALVAFKDDSEIENILTNYQFTKRTDKTIMNKEEFLSELQSVRNKGFAVDNEENETGIFCLAVPIMDHTDKVIAAISMSLSSAKVKDEIIDEYKTLLKETGEQISVSLGYGYKRI</sequence>
<evidence type="ECO:0000256" key="1">
    <source>
        <dbReference type="ARBA" id="ARBA00023015"/>
    </source>
</evidence>
<dbReference type="FunFam" id="1.10.10.10:FF:000056">
    <property type="entry name" value="IclR family transcriptional regulator"/>
    <property type="match status" value="1"/>
</dbReference>
<keyword evidence="1" id="KW-0805">Transcription regulation</keyword>
<evidence type="ECO:0000259" key="6">
    <source>
        <dbReference type="PROSITE" id="PS51077"/>
    </source>
</evidence>
<dbReference type="InterPro" id="IPR036388">
    <property type="entry name" value="WH-like_DNA-bd_sf"/>
</dbReference>
<feature type="domain" description="IclR-ED" evidence="7">
    <location>
        <begin position="67"/>
        <end position="250"/>
    </location>
</feature>
<dbReference type="InterPro" id="IPR050707">
    <property type="entry name" value="HTH_MetabolicPath_Reg"/>
</dbReference>
<dbReference type="Pfam" id="PF09339">
    <property type="entry name" value="HTH_IclR"/>
    <property type="match status" value="1"/>
</dbReference>
<dbReference type="SUPFAM" id="SSF55781">
    <property type="entry name" value="GAF domain-like"/>
    <property type="match status" value="1"/>
</dbReference>
<dbReference type="PANTHER" id="PTHR30136">
    <property type="entry name" value="HELIX-TURN-HELIX TRANSCRIPTIONAL REGULATOR, ICLR FAMILY"/>
    <property type="match status" value="1"/>
</dbReference>
<evidence type="ECO:0000256" key="4">
    <source>
        <dbReference type="ARBA" id="ARBA00058938"/>
    </source>
</evidence>
<evidence type="ECO:0000256" key="3">
    <source>
        <dbReference type="ARBA" id="ARBA00023163"/>
    </source>
</evidence>
<dbReference type="Proteomes" id="UP000078534">
    <property type="component" value="Unassembled WGS sequence"/>
</dbReference>
<dbReference type="Pfam" id="PF01614">
    <property type="entry name" value="IclR_C"/>
    <property type="match status" value="1"/>
</dbReference>
<proteinExistence type="predicted"/>
<comment type="function">
    <text evidence="4">May be an activator protein for the gylABX operon.</text>
</comment>
<dbReference type="GO" id="GO:0045892">
    <property type="term" value="P:negative regulation of DNA-templated transcription"/>
    <property type="evidence" value="ECO:0007669"/>
    <property type="project" value="UniProtKB-ARBA"/>
</dbReference>
<name>A0A179T0F2_9BACI</name>
<evidence type="ECO:0000313" key="9">
    <source>
        <dbReference type="Proteomes" id="UP000078534"/>
    </source>
</evidence>
<protein>
    <recommendedName>
        <fullName evidence="5">Glycerol operon regulatory protein</fullName>
    </recommendedName>
</protein>
<dbReference type="OrthoDB" id="9791752at2"/>
<dbReference type="Gene3D" id="1.10.10.10">
    <property type="entry name" value="Winged helix-like DNA-binding domain superfamily/Winged helix DNA-binding domain"/>
    <property type="match status" value="1"/>
</dbReference>
<dbReference type="GO" id="GO:0003677">
    <property type="term" value="F:DNA binding"/>
    <property type="evidence" value="ECO:0007669"/>
    <property type="project" value="UniProtKB-KW"/>
</dbReference>
<dbReference type="SMART" id="SM00346">
    <property type="entry name" value="HTH_ICLR"/>
    <property type="match status" value="1"/>
</dbReference>
<evidence type="ECO:0000259" key="7">
    <source>
        <dbReference type="PROSITE" id="PS51078"/>
    </source>
</evidence>
<dbReference type="GO" id="GO:0003700">
    <property type="term" value="F:DNA-binding transcription factor activity"/>
    <property type="evidence" value="ECO:0007669"/>
    <property type="project" value="TreeGrafter"/>
</dbReference>
<dbReference type="AlphaFoldDB" id="A0A179T0F2"/>
<reference evidence="9" key="1">
    <citation type="submission" date="2016-04" db="EMBL/GenBank/DDBJ databases">
        <authorList>
            <person name="Lyu Z."/>
            <person name="Lyu W."/>
        </authorList>
    </citation>
    <scope>NUCLEOTIDE SEQUENCE [LARGE SCALE GENOMIC DNA]</scope>
    <source>
        <strain evidence="9">C44</strain>
    </source>
</reference>
<evidence type="ECO:0000313" key="8">
    <source>
        <dbReference type="EMBL" id="OAS86013.1"/>
    </source>
</evidence>
<dbReference type="SUPFAM" id="SSF46785">
    <property type="entry name" value="Winged helix' DNA-binding domain"/>
    <property type="match status" value="1"/>
</dbReference>
<dbReference type="Gene3D" id="3.30.450.40">
    <property type="match status" value="1"/>
</dbReference>
<dbReference type="InterPro" id="IPR036390">
    <property type="entry name" value="WH_DNA-bd_sf"/>
</dbReference>
<dbReference type="PROSITE" id="PS51078">
    <property type="entry name" value="ICLR_ED"/>
    <property type="match status" value="1"/>
</dbReference>
<keyword evidence="9" id="KW-1185">Reference proteome</keyword>
<dbReference type="PANTHER" id="PTHR30136:SF7">
    <property type="entry name" value="HTH-TYPE TRANSCRIPTIONAL REGULATOR KDGR-RELATED"/>
    <property type="match status" value="1"/>
</dbReference>
<dbReference type="RefSeq" id="WP_066332959.1">
    <property type="nucleotide sequence ID" value="NZ_LWSG01000016.1"/>
</dbReference>
<evidence type="ECO:0000256" key="2">
    <source>
        <dbReference type="ARBA" id="ARBA00023125"/>
    </source>
</evidence>
<dbReference type="InterPro" id="IPR005471">
    <property type="entry name" value="Tscrpt_reg_IclR_N"/>
</dbReference>
<evidence type="ECO:0000256" key="5">
    <source>
        <dbReference type="ARBA" id="ARBA00070406"/>
    </source>
</evidence>
<dbReference type="PROSITE" id="PS51077">
    <property type="entry name" value="HTH_ICLR"/>
    <property type="match status" value="1"/>
</dbReference>